<dbReference type="RefSeq" id="XP_013022446.1">
    <property type="nucleotide sequence ID" value="XM_013166992.1"/>
</dbReference>
<evidence type="ECO:0000313" key="3">
    <source>
        <dbReference type="Proteomes" id="UP000015464"/>
    </source>
</evidence>
<feature type="transmembrane region" description="Helical" evidence="1">
    <location>
        <begin position="12"/>
        <end position="30"/>
    </location>
</feature>
<accession>S9XFZ5</accession>
<organism evidence="2 3">
    <name type="scientific">Schizosaccharomyces cryophilus (strain OY26 / ATCC MYA-4695 / CBS 11777 / NBRC 106824 / NRRL Y48691)</name>
    <name type="common">Fission yeast</name>
    <dbReference type="NCBI Taxonomy" id="653667"/>
    <lineage>
        <taxon>Eukaryota</taxon>
        <taxon>Fungi</taxon>
        <taxon>Dikarya</taxon>
        <taxon>Ascomycota</taxon>
        <taxon>Taphrinomycotina</taxon>
        <taxon>Schizosaccharomycetes</taxon>
        <taxon>Schizosaccharomycetales</taxon>
        <taxon>Schizosaccharomycetaceae</taxon>
        <taxon>Schizosaccharomyces</taxon>
    </lineage>
</organism>
<evidence type="ECO:0000313" key="2">
    <source>
        <dbReference type="EMBL" id="EPY52566.1"/>
    </source>
</evidence>
<protein>
    <submittedName>
        <fullName evidence="2">Uncharacterized protein</fullName>
    </submittedName>
</protein>
<dbReference type="EMBL" id="KE546989">
    <property type="protein sequence ID" value="EPY52566.1"/>
    <property type="molecule type" value="Genomic_DNA"/>
</dbReference>
<dbReference type="AlphaFoldDB" id="S9XFZ5"/>
<name>S9XFZ5_SCHCR</name>
<evidence type="ECO:0000256" key="1">
    <source>
        <dbReference type="SAM" id="Phobius"/>
    </source>
</evidence>
<sequence>MFRNVRINKWENNVGSLLIVMWVYALYQITRMTEDIYEINNRQEKKSEELNNIITSSIHQDVLWHIRRYPR</sequence>
<keyword evidence="1" id="KW-0812">Transmembrane</keyword>
<reference evidence="2 3" key="1">
    <citation type="journal article" date="2011" name="Science">
        <title>Comparative functional genomics of the fission yeasts.</title>
        <authorList>
            <person name="Rhind N."/>
            <person name="Chen Z."/>
            <person name="Yassour M."/>
            <person name="Thompson D.A."/>
            <person name="Haas B.J."/>
            <person name="Habib N."/>
            <person name="Wapinski I."/>
            <person name="Roy S."/>
            <person name="Lin M.F."/>
            <person name="Heiman D.I."/>
            <person name="Young S.K."/>
            <person name="Furuya K."/>
            <person name="Guo Y."/>
            <person name="Pidoux A."/>
            <person name="Chen H.M."/>
            <person name="Robbertse B."/>
            <person name="Goldberg J.M."/>
            <person name="Aoki K."/>
            <person name="Bayne E.H."/>
            <person name="Berlin A.M."/>
            <person name="Desjardins C.A."/>
            <person name="Dobbs E."/>
            <person name="Dukaj L."/>
            <person name="Fan L."/>
            <person name="FitzGerald M.G."/>
            <person name="French C."/>
            <person name="Gujja S."/>
            <person name="Hansen K."/>
            <person name="Keifenheim D."/>
            <person name="Levin J.Z."/>
            <person name="Mosher R.A."/>
            <person name="Mueller C.A."/>
            <person name="Pfiffner J."/>
            <person name="Priest M."/>
            <person name="Russ C."/>
            <person name="Smialowska A."/>
            <person name="Swoboda P."/>
            <person name="Sykes S.M."/>
            <person name="Vaughn M."/>
            <person name="Vengrova S."/>
            <person name="Yoder R."/>
            <person name="Zeng Q."/>
            <person name="Allshire R."/>
            <person name="Baulcombe D."/>
            <person name="Birren B.W."/>
            <person name="Brown W."/>
            <person name="Ekwall K."/>
            <person name="Kellis M."/>
            <person name="Leatherwood J."/>
            <person name="Levin H."/>
            <person name="Margalit H."/>
            <person name="Martienssen R."/>
            <person name="Nieduszynski C.A."/>
            <person name="Spatafora J.W."/>
            <person name="Friedman N."/>
            <person name="Dalgaard J.Z."/>
            <person name="Baumann P."/>
            <person name="Niki H."/>
            <person name="Regev A."/>
            <person name="Nusbaum C."/>
        </authorList>
    </citation>
    <scope>NUCLEOTIDE SEQUENCE [LARGE SCALE GENOMIC DNA]</scope>
    <source>
        <strain evidence="3">OY26 / ATCC MYA-4695 / CBS 11777 / NBRC 106824 / NRRL Y48691</strain>
    </source>
</reference>
<dbReference type="HOGENOM" id="CLU_2741483_0_0_1"/>
<keyword evidence="1" id="KW-1133">Transmembrane helix</keyword>
<dbReference type="Proteomes" id="UP000015464">
    <property type="component" value="Unassembled WGS sequence"/>
</dbReference>
<proteinExistence type="predicted"/>
<keyword evidence="3" id="KW-1185">Reference proteome</keyword>
<gene>
    <name evidence="2" type="ORF">SPOG_01886</name>
</gene>
<keyword evidence="1" id="KW-0472">Membrane</keyword>
<dbReference type="GeneID" id="25036212"/>